<keyword evidence="5" id="KW-0963">Cytoplasm</keyword>
<evidence type="ECO:0000256" key="9">
    <source>
        <dbReference type="ARBA" id="ARBA00023134"/>
    </source>
</evidence>
<evidence type="ECO:0000313" key="14">
    <source>
        <dbReference type="EMBL" id="KAJ3431723.1"/>
    </source>
</evidence>
<dbReference type="PANTHER" id="PTHR21231">
    <property type="entry name" value="XPA-BINDING PROTEIN 1-RELATED"/>
    <property type="match status" value="1"/>
</dbReference>
<dbReference type="GO" id="GO:0005525">
    <property type="term" value="F:GTP binding"/>
    <property type="evidence" value="ECO:0007669"/>
    <property type="project" value="UniProtKB-KW"/>
</dbReference>
<dbReference type="CDD" id="cd17870">
    <property type="entry name" value="GPN1"/>
    <property type="match status" value="1"/>
</dbReference>
<protein>
    <recommendedName>
        <fullName evidence="4">GPN-loop GTPase 1</fullName>
    </recommendedName>
    <alternativeName>
        <fullName evidence="12">XPA-binding protein 1 homolog</fullName>
    </alternativeName>
</protein>
<comment type="subcellular location">
    <subcellularLocation>
        <location evidence="2">Cytoplasm</location>
    </subcellularLocation>
    <subcellularLocation>
        <location evidence="1">Nucleus</location>
    </subcellularLocation>
</comment>
<comment type="similarity">
    <text evidence="3">Belongs to the GPN-loop GTPase family.</text>
</comment>
<dbReference type="Pfam" id="PF03029">
    <property type="entry name" value="ATP_bind_1"/>
    <property type="match status" value="1"/>
</dbReference>
<dbReference type="GO" id="GO:0005737">
    <property type="term" value="C:cytoplasm"/>
    <property type="evidence" value="ECO:0007669"/>
    <property type="project" value="UniProtKB-SubCell"/>
</dbReference>
<evidence type="ECO:0000256" key="6">
    <source>
        <dbReference type="ARBA" id="ARBA00022741"/>
    </source>
</evidence>
<keyword evidence="10" id="KW-0539">Nucleus</keyword>
<evidence type="ECO:0000256" key="11">
    <source>
        <dbReference type="ARBA" id="ARBA00055682"/>
    </source>
</evidence>
<evidence type="ECO:0000256" key="2">
    <source>
        <dbReference type="ARBA" id="ARBA00004496"/>
    </source>
</evidence>
<evidence type="ECO:0000256" key="5">
    <source>
        <dbReference type="ARBA" id="ARBA00022490"/>
    </source>
</evidence>
<dbReference type="GO" id="GO:0003924">
    <property type="term" value="F:GTPase activity"/>
    <property type="evidence" value="ECO:0007669"/>
    <property type="project" value="InterPro"/>
</dbReference>
<keyword evidence="8" id="KW-0175">Coiled coil</keyword>
<proteinExistence type="inferred from homology"/>
<evidence type="ECO:0000313" key="15">
    <source>
        <dbReference type="Proteomes" id="UP001146793"/>
    </source>
</evidence>
<evidence type="ECO:0000256" key="1">
    <source>
        <dbReference type="ARBA" id="ARBA00004123"/>
    </source>
</evidence>
<reference evidence="14" key="1">
    <citation type="submission" date="2022-08" db="EMBL/GenBank/DDBJ databases">
        <title>Novel sulphate-reducing endosymbionts in the free-living metamonad Anaeramoeba.</title>
        <authorList>
            <person name="Jerlstrom-Hultqvist J."/>
            <person name="Cepicka I."/>
            <person name="Gallot-Lavallee L."/>
            <person name="Salas-Leiva D."/>
            <person name="Curtis B.A."/>
            <person name="Zahonova K."/>
            <person name="Pipaliya S."/>
            <person name="Dacks J."/>
            <person name="Roger A.J."/>
        </authorList>
    </citation>
    <scope>NUCLEOTIDE SEQUENCE</scope>
    <source>
        <strain evidence="14">Busselton2</strain>
    </source>
</reference>
<dbReference type="Proteomes" id="UP001146793">
    <property type="component" value="Unassembled WGS sequence"/>
</dbReference>
<dbReference type="FunFam" id="3.40.50.300:FF:000888">
    <property type="entry name" value="GPN-loop GTPase 1"/>
    <property type="match status" value="1"/>
</dbReference>
<evidence type="ECO:0000256" key="3">
    <source>
        <dbReference type="ARBA" id="ARBA00005290"/>
    </source>
</evidence>
<dbReference type="SUPFAM" id="SSF52540">
    <property type="entry name" value="P-loop containing nucleoside triphosphate hydrolases"/>
    <property type="match status" value="1"/>
</dbReference>
<dbReference type="PANTHER" id="PTHR21231:SF8">
    <property type="entry name" value="GPN-LOOP GTPASE 1"/>
    <property type="match status" value="1"/>
</dbReference>
<evidence type="ECO:0000256" key="7">
    <source>
        <dbReference type="ARBA" id="ARBA00022801"/>
    </source>
</evidence>
<accession>A0AAV7YPK7</accession>
<organism evidence="14 15">
    <name type="scientific">Anaeramoeba flamelloides</name>
    <dbReference type="NCBI Taxonomy" id="1746091"/>
    <lineage>
        <taxon>Eukaryota</taxon>
        <taxon>Metamonada</taxon>
        <taxon>Anaeramoebidae</taxon>
        <taxon>Anaeramoeba</taxon>
    </lineage>
</organism>
<evidence type="ECO:0000256" key="12">
    <source>
        <dbReference type="ARBA" id="ARBA00083137"/>
    </source>
</evidence>
<dbReference type="Gene3D" id="3.40.50.300">
    <property type="entry name" value="P-loop containing nucleotide triphosphate hydrolases"/>
    <property type="match status" value="1"/>
</dbReference>
<dbReference type="InterPro" id="IPR027417">
    <property type="entry name" value="P-loop_NTPase"/>
</dbReference>
<evidence type="ECO:0000256" key="13">
    <source>
        <dbReference type="SAM" id="MobiDB-lite"/>
    </source>
</evidence>
<dbReference type="EMBL" id="JANTQA010000047">
    <property type="protein sequence ID" value="KAJ3431723.1"/>
    <property type="molecule type" value="Genomic_DNA"/>
</dbReference>
<keyword evidence="7" id="KW-0378">Hydrolase</keyword>
<gene>
    <name evidence="14" type="ORF">M0812_20642</name>
</gene>
<dbReference type="AlphaFoldDB" id="A0AAV7YPK7"/>
<name>A0AAV7YPK7_9EUKA</name>
<feature type="compositionally biased region" description="Basic and acidic residues" evidence="13">
    <location>
        <begin position="499"/>
        <end position="510"/>
    </location>
</feature>
<dbReference type="InterPro" id="IPR030230">
    <property type="entry name" value="Gpn1/Npa3/XAB1"/>
</dbReference>
<evidence type="ECO:0000256" key="8">
    <source>
        <dbReference type="ARBA" id="ARBA00023054"/>
    </source>
</evidence>
<comment type="caution">
    <text evidence="14">The sequence shown here is derived from an EMBL/GenBank/DDBJ whole genome shotgun (WGS) entry which is preliminary data.</text>
</comment>
<comment type="function">
    <text evidence="11">Small GTPase required for proper nuclear import of RNA polymerase II (RNAPII). May act at an RNAP assembly step prior to nuclear import.</text>
</comment>
<feature type="region of interest" description="Disordered" evidence="13">
    <location>
        <begin position="111"/>
        <end position="156"/>
    </location>
</feature>
<dbReference type="InterPro" id="IPR004130">
    <property type="entry name" value="Gpn"/>
</dbReference>
<sequence length="510" mass="60116">MSQKKGIEETKTEIEIEFEDEKDKEKIIKKETNLKKEIKIEKEKENEKTTFKKKKIDEKKYETTKRKIKLIDIKKMEDIKITDQNNQKIGTEKEMKKEKKLEMEIEIEDEKKKETTKEQEKEKEKVVQKKVNKENVKEEKENENEKEKEKEKEFELNEEQKKAAPVIIVIGFAGSGKTTLIQRLNSTLHMEKKNCYVINLDSAVQNLPYGANIDIRDTINYKQVMKKYRLGPNGAIITSLNLFSIQFDQVLKYIKKRKDEMKYILIDTPGQIETFLWSASGQIIMESLAAEFPTIVTYVVDTPRITTPTTFMSNMLYTCSILYKTCLPFLVVFNKTDVTDHSFALEWMKDWNELDNALDQDKTYSSTLARSLSLVLEEFYETLKTVGVSSVTGKGMDEFFEKIEECKKEYFSEYLPIIEKWKEEQKQRKIEKQKLDLEKLEQDLKLSQGGKVLNKEKKIKLEFDEKEDKTTQFVSMKEEDPKEIYENKMFQRIVGSNEKGNENENKNKKK</sequence>
<keyword evidence="9" id="KW-0342">GTP-binding</keyword>
<evidence type="ECO:0000256" key="4">
    <source>
        <dbReference type="ARBA" id="ARBA00014579"/>
    </source>
</evidence>
<keyword evidence="6" id="KW-0547">Nucleotide-binding</keyword>
<dbReference type="GO" id="GO:0005634">
    <property type="term" value="C:nucleus"/>
    <property type="evidence" value="ECO:0007669"/>
    <property type="project" value="UniProtKB-SubCell"/>
</dbReference>
<evidence type="ECO:0000256" key="10">
    <source>
        <dbReference type="ARBA" id="ARBA00023242"/>
    </source>
</evidence>
<feature type="region of interest" description="Disordered" evidence="13">
    <location>
        <begin position="491"/>
        <end position="510"/>
    </location>
</feature>